<dbReference type="CDD" id="cd02012">
    <property type="entry name" value="TPP_TK"/>
    <property type="match status" value="1"/>
</dbReference>
<dbReference type="GO" id="GO:0005829">
    <property type="term" value="C:cytosol"/>
    <property type="evidence" value="ECO:0007669"/>
    <property type="project" value="TreeGrafter"/>
</dbReference>
<dbReference type="InterPro" id="IPR055152">
    <property type="entry name" value="Transketolase-like_C_2"/>
</dbReference>
<dbReference type="FunFam" id="3.40.50.920:FF:000003">
    <property type="entry name" value="Transketolase"/>
    <property type="match status" value="1"/>
</dbReference>
<comment type="cofactor">
    <cofactor evidence="1">
        <name>Ca(2+)</name>
        <dbReference type="ChEBI" id="CHEBI:29108"/>
    </cofactor>
</comment>
<evidence type="ECO:0000256" key="9">
    <source>
        <dbReference type="ARBA" id="ARBA00022723"/>
    </source>
</evidence>
<dbReference type="SUPFAM" id="SSF52518">
    <property type="entry name" value="Thiamin diphosphate-binding fold (THDP-binding)"/>
    <property type="match status" value="2"/>
</dbReference>
<evidence type="ECO:0000256" key="15">
    <source>
        <dbReference type="PIRSR" id="PIRSR605478-1"/>
    </source>
</evidence>
<feature type="binding site" evidence="16">
    <location>
        <position position="468"/>
    </location>
    <ligand>
        <name>substrate</name>
    </ligand>
</feature>
<evidence type="ECO:0000256" key="1">
    <source>
        <dbReference type="ARBA" id="ARBA00001913"/>
    </source>
</evidence>
<evidence type="ECO:0000256" key="17">
    <source>
        <dbReference type="PIRSR" id="PIRSR605478-3"/>
    </source>
</evidence>
<feature type="binding site" evidence="17">
    <location>
        <position position="261"/>
    </location>
    <ligand>
        <name>thiamine diphosphate</name>
        <dbReference type="ChEBI" id="CHEBI:58937"/>
    </ligand>
</feature>
<gene>
    <name evidence="21" type="primary">tkt</name>
    <name evidence="21" type="ORF">LDX53_07045</name>
</gene>
<comment type="function">
    <text evidence="4">Catalyzes the transfer of a two-carbon ketol group from a ketose donor to an aldose acceptor, via a covalent intermediate with the cofactor thiamine pyrophosphate.</text>
</comment>
<feature type="site" description="Important for catalytic activity" evidence="19">
    <location>
        <position position="29"/>
    </location>
</feature>
<name>A0AA47B397_9LACO</name>
<dbReference type="Gene3D" id="3.40.50.970">
    <property type="match status" value="2"/>
</dbReference>
<evidence type="ECO:0000256" key="2">
    <source>
        <dbReference type="ARBA" id="ARBA00001936"/>
    </source>
</evidence>
<feature type="domain" description="Transketolase-like pyrimidine-binding" evidence="20">
    <location>
        <begin position="349"/>
        <end position="520"/>
    </location>
</feature>
<evidence type="ECO:0000256" key="4">
    <source>
        <dbReference type="ARBA" id="ARBA00002931"/>
    </source>
</evidence>
<dbReference type="InterPro" id="IPR020826">
    <property type="entry name" value="Transketolase_BS"/>
</dbReference>
<keyword evidence="9 18" id="KW-0479">Metal-binding</keyword>
<dbReference type="Pfam" id="PF02779">
    <property type="entry name" value="Transket_pyr"/>
    <property type="match status" value="1"/>
</dbReference>
<feature type="binding site" evidence="16">
    <location>
        <position position="456"/>
    </location>
    <ligand>
        <name>substrate</name>
    </ligand>
</feature>
<protein>
    <recommendedName>
        <fullName evidence="7 14">Transketolase</fullName>
        <ecNumber evidence="7 14">2.2.1.1</ecNumber>
    </recommendedName>
</protein>
<feature type="binding site" evidence="16">
    <location>
        <position position="379"/>
    </location>
    <ligand>
        <name>substrate</name>
    </ligand>
</feature>
<dbReference type="Pfam" id="PF00456">
    <property type="entry name" value="Transketolase_N"/>
    <property type="match status" value="1"/>
</dbReference>
<sequence length="666" mass="73290">MKYTKKDNLAVNAIRALSIDEIHKANSGHSGITLSAAPLIYTIYQNMKFDVTDPHWFNRDRFVLSGGHGSAMLYATLHLLGFDISIADLKKFRTLGSKTPGHPEITTPGVDVATGPLGQGFGMAVGMAMAEKHISSLYNKPNYQIIDNEVYVIVGDGDLMEGISHETASLAGHLQLNNLIVLYDSNRNTMDASMTQECDDNVAQRFEAYGWNYLKVADGNNLNDIDAAIKVAQDEKKRPTLIEVNTVLGYASPLADSHLAHGAVLDAEQVTATKKQLGYEYGPFEVPQEAYAAFENVKAEGQKAHQKWSELLQNYIEANPELGGQLIKNINNNVKLNFDENKLEIPDTLSTRDSIHQVLQQTSKSELNLWGGSADLGSSDKTYFDDDEGFQPNSYDKNNLYFGIREFAEGAAINGITLYGGSRVFANTFFIFSDYMKNAIRMSALMQIPSIFIFGHDSISLGPDGPTHQPIEQLAGIRAIPNLIVFRPADYLETIYSWQYAINQKDHPVAFILGRQNLPTLLNYQDSVKTGVSKGGYILAEAENGAPEGILLATGSEVSLALAAQKELAQSGKNVRVVSMPSFELFLKQDPEYQEKVLPKSIKHRVSIEMASTYGWGQFVGLDGAAIGINHFGESGDGDELIKKSGFTVNNIVKTYLDICKYHSKL</sequence>
<dbReference type="PROSITE" id="PS00802">
    <property type="entry name" value="TRANSKETOLASE_2"/>
    <property type="match status" value="1"/>
</dbReference>
<dbReference type="FunFam" id="3.40.50.970:FF:000045">
    <property type="entry name" value="Transketolase"/>
    <property type="match status" value="1"/>
</dbReference>
<feature type="binding site" evidence="17">
    <location>
        <position position="432"/>
    </location>
    <ligand>
        <name>thiamine diphosphate</name>
        <dbReference type="ChEBI" id="CHEBI:58937"/>
    </ligand>
</feature>
<comment type="cofactor">
    <cofactor evidence="3">
        <name>Co(2+)</name>
        <dbReference type="ChEBI" id="CHEBI:48828"/>
    </cofactor>
</comment>
<reference evidence="21" key="1">
    <citation type="submission" date="2021-09" db="EMBL/GenBank/DDBJ databases">
        <title>Lactobacillus species from Apis mellifera, Switzerland.</title>
        <authorList>
            <person name="Pfister J."/>
            <person name="Brown A."/>
            <person name="Neumann P."/>
            <person name="Collaud A."/>
            <person name="Retschnig G."/>
            <person name="Perreten V."/>
        </authorList>
    </citation>
    <scope>NUCLEOTIDE SEQUENCE</scope>
    <source>
        <strain evidence="21">IBH002</strain>
    </source>
</reference>
<dbReference type="InterPro" id="IPR009014">
    <property type="entry name" value="Transketo_C/PFOR_II"/>
</dbReference>
<proteinExistence type="inferred from homology"/>
<dbReference type="PANTHER" id="PTHR43522:SF2">
    <property type="entry name" value="TRANSKETOLASE 1-RELATED"/>
    <property type="match status" value="1"/>
</dbReference>
<dbReference type="InterPro" id="IPR005478">
    <property type="entry name" value="Transketolase_bac-like"/>
</dbReference>
<feature type="binding site" evidence="18">
    <location>
        <position position="156"/>
    </location>
    <ligand>
        <name>Mg(2+)</name>
        <dbReference type="ChEBI" id="CHEBI:18420"/>
    </ligand>
</feature>
<keyword evidence="8 21" id="KW-0808">Transferase</keyword>
<dbReference type="GO" id="GO:0046872">
    <property type="term" value="F:metal ion binding"/>
    <property type="evidence" value="ECO:0007669"/>
    <property type="project" value="UniProtKB-KW"/>
</dbReference>
<dbReference type="NCBIfam" id="TIGR00232">
    <property type="entry name" value="tktlase_bact"/>
    <property type="match status" value="1"/>
</dbReference>
<comment type="cofactor">
    <cofactor evidence="17">
        <name>thiamine diphosphate</name>
        <dbReference type="ChEBI" id="CHEBI:58937"/>
    </cofactor>
    <text evidence="17">Binds 1 thiamine pyrophosphate per subunit. During the reaction, the substrate forms a covalent intermediate with the cofactor.</text>
</comment>
<dbReference type="SUPFAM" id="SSF52922">
    <property type="entry name" value="TK C-terminal domain-like"/>
    <property type="match status" value="1"/>
</dbReference>
<evidence type="ECO:0000256" key="16">
    <source>
        <dbReference type="PIRSR" id="PIRSR605478-2"/>
    </source>
</evidence>
<keyword evidence="10" id="KW-0106">Calcium</keyword>
<dbReference type="InterPro" id="IPR029061">
    <property type="entry name" value="THDP-binding"/>
</dbReference>
<dbReference type="InterPro" id="IPR005475">
    <property type="entry name" value="Transketolase-like_Pyr-bd"/>
</dbReference>
<comment type="catalytic activity">
    <reaction evidence="13">
        <text>D-sedoheptulose 7-phosphate + D-glyceraldehyde 3-phosphate = aldehydo-D-ribose 5-phosphate + D-xylulose 5-phosphate</text>
        <dbReference type="Rhea" id="RHEA:10508"/>
        <dbReference type="ChEBI" id="CHEBI:57483"/>
        <dbReference type="ChEBI" id="CHEBI:57737"/>
        <dbReference type="ChEBI" id="CHEBI:58273"/>
        <dbReference type="ChEBI" id="CHEBI:59776"/>
        <dbReference type="EC" id="2.2.1.1"/>
    </reaction>
</comment>
<dbReference type="SMART" id="SM00861">
    <property type="entry name" value="Transket_pyr"/>
    <property type="match status" value="1"/>
</dbReference>
<evidence type="ECO:0000256" key="19">
    <source>
        <dbReference type="PIRSR" id="PIRSR605478-5"/>
    </source>
</evidence>
<dbReference type="GO" id="GO:0006098">
    <property type="term" value="P:pentose-phosphate shunt"/>
    <property type="evidence" value="ECO:0007669"/>
    <property type="project" value="TreeGrafter"/>
</dbReference>
<evidence type="ECO:0000256" key="3">
    <source>
        <dbReference type="ARBA" id="ARBA00001941"/>
    </source>
</evidence>
<comment type="cofactor">
    <cofactor evidence="18">
        <name>Mg(2+)</name>
        <dbReference type="ChEBI" id="CHEBI:18420"/>
    </cofactor>
    <text evidence="18">Binds 1 Mg(2+) ion per subunit. Can also utilize other divalent metal cations, such as Ca(2+), Mn(2+) and Co(2+).</text>
</comment>
<dbReference type="PANTHER" id="PTHR43522">
    <property type="entry name" value="TRANSKETOLASE"/>
    <property type="match status" value="1"/>
</dbReference>
<organism evidence="21 22">
    <name type="scientific">Lactobacillus helsingborgensis</name>
    <dbReference type="NCBI Taxonomy" id="1218494"/>
    <lineage>
        <taxon>Bacteria</taxon>
        <taxon>Bacillati</taxon>
        <taxon>Bacillota</taxon>
        <taxon>Bacilli</taxon>
        <taxon>Lactobacillales</taxon>
        <taxon>Lactobacillaceae</taxon>
        <taxon>Lactobacillus</taxon>
    </lineage>
</organism>
<evidence type="ECO:0000313" key="22">
    <source>
        <dbReference type="Proteomes" id="UP001164557"/>
    </source>
</evidence>
<dbReference type="GO" id="GO:0004802">
    <property type="term" value="F:transketolase activity"/>
    <property type="evidence" value="ECO:0007669"/>
    <property type="project" value="UniProtKB-UniRule"/>
</dbReference>
<evidence type="ECO:0000256" key="8">
    <source>
        <dbReference type="ARBA" id="ARBA00022679"/>
    </source>
</evidence>
<dbReference type="EMBL" id="CP084389">
    <property type="protein sequence ID" value="UZX29324.1"/>
    <property type="molecule type" value="Genomic_DNA"/>
</dbReference>
<comment type="similarity">
    <text evidence="5">Belongs to the transketolase family.</text>
</comment>
<evidence type="ECO:0000256" key="12">
    <source>
        <dbReference type="ARBA" id="ARBA00023052"/>
    </source>
</evidence>
<comment type="subunit">
    <text evidence="6">Homodimer.</text>
</comment>
<feature type="binding site" evidence="17">
    <location>
        <position position="186"/>
    </location>
    <ligand>
        <name>thiamine diphosphate</name>
        <dbReference type="ChEBI" id="CHEBI:58937"/>
    </ligand>
</feature>
<feature type="binding site" evidence="16">
    <location>
        <position position="515"/>
    </location>
    <ligand>
        <name>substrate</name>
    </ligand>
</feature>
<feature type="active site" description="Proton donor" evidence="15">
    <location>
        <position position="406"/>
    </location>
</feature>
<evidence type="ECO:0000256" key="6">
    <source>
        <dbReference type="ARBA" id="ARBA00011738"/>
    </source>
</evidence>
<evidence type="ECO:0000256" key="7">
    <source>
        <dbReference type="ARBA" id="ARBA00013152"/>
    </source>
</evidence>
<evidence type="ECO:0000256" key="10">
    <source>
        <dbReference type="ARBA" id="ARBA00022837"/>
    </source>
</evidence>
<keyword evidence="12 17" id="KW-0786">Thiamine pyrophosphate</keyword>
<dbReference type="FunFam" id="3.40.50.970:FF:000004">
    <property type="entry name" value="Transketolase"/>
    <property type="match status" value="1"/>
</dbReference>
<evidence type="ECO:0000313" key="21">
    <source>
        <dbReference type="EMBL" id="UZX29324.1"/>
    </source>
</evidence>
<evidence type="ECO:0000259" key="20">
    <source>
        <dbReference type="SMART" id="SM00861"/>
    </source>
</evidence>
<feature type="binding site" evidence="16">
    <location>
        <position position="464"/>
    </location>
    <ligand>
        <name>substrate</name>
    </ligand>
</feature>
<feature type="binding site" evidence="16">
    <location>
        <position position="29"/>
    </location>
    <ligand>
        <name>substrate</name>
    </ligand>
</feature>
<feature type="site" description="Important for catalytic activity" evidence="19">
    <location>
        <position position="261"/>
    </location>
</feature>
<evidence type="ECO:0000256" key="14">
    <source>
        <dbReference type="NCBIfam" id="TIGR00232"/>
    </source>
</evidence>
<accession>A0AA47B397</accession>
<dbReference type="Gene3D" id="3.40.50.920">
    <property type="match status" value="1"/>
</dbReference>
<dbReference type="CDD" id="cd07033">
    <property type="entry name" value="TPP_PYR_DXS_TK_like"/>
    <property type="match status" value="1"/>
</dbReference>
<feature type="binding site" evidence="16">
    <location>
        <position position="352"/>
    </location>
    <ligand>
        <name>substrate</name>
    </ligand>
</feature>
<evidence type="ECO:0000256" key="11">
    <source>
        <dbReference type="ARBA" id="ARBA00022842"/>
    </source>
</evidence>
<feature type="binding site" evidence="18">
    <location>
        <position position="186"/>
    </location>
    <ligand>
        <name>Mg(2+)</name>
        <dbReference type="ChEBI" id="CHEBI:18420"/>
    </ligand>
</feature>
<comment type="cofactor">
    <cofactor evidence="2">
        <name>Mn(2+)</name>
        <dbReference type="ChEBI" id="CHEBI:29035"/>
    </cofactor>
</comment>
<feature type="binding site" evidence="17">
    <location>
        <begin position="115"/>
        <end position="117"/>
    </location>
    <ligand>
        <name>thiamine diphosphate</name>
        <dbReference type="ChEBI" id="CHEBI:58937"/>
    </ligand>
</feature>
<evidence type="ECO:0000256" key="18">
    <source>
        <dbReference type="PIRSR" id="PIRSR605478-4"/>
    </source>
</evidence>
<dbReference type="AlphaFoldDB" id="A0AA47B397"/>
<feature type="binding site" evidence="17">
    <location>
        <position position="157"/>
    </location>
    <ligand>
        <name>thiamine diphosphate</name>
        <dbReference type="ChEBI" id="CHEBI:58937"/>
    </ligand>
</feature>
<dbReference type="Proteomes" id="UP001164557">
    <property type="component" value="Chromosome"/>
</dbReference>
<keyword evidence="22" id="KW-1185">Reference proteome</keyword>
<dbReference type="EC" id="2.2.1.1" evidence="7 14"/>
<keyword evidence="11 18" id="KW-0460">Magnesium</keyword>
<dbReference type="InterPro" id="IPR005474">
    <property type="entry name" value="Transketolase_N"/>
</dbReference>
<dbReference type="InterPro" id="IPR033247">
    <property type="entry name" value="Transketolase_fam"/>
</dbReference>
<evidence type="ECO:0000256" key="13">
    <source>
        <dbReference type="ARBA" id="ARBA00049473"/>
    </source>
</evidence>
<dbReference type="Pfam" id="PF22613">
    <property type="entry name" value="Transketolase_C_1"/>
    <property type="match status" value="1"/>
</dbReference>
<dbReference type="RefSeq" id="WP_046327539.1">
    <property type="nucleotide sequence ID" value="NZ_CP084389.1"/>
</dbReference>
<evidence type="ECO:0000256" key="5">
    <source>
        <dbReference type="ARBA" id="ARBA00007131"/>
    </source>
</evidence>
<feature type="binding site" evidence="16">
    <location>
        <position position="261"/>
    </location>
    <ligand>
        <name>substrate</name>
    </ligand>
</feature>
<feature type="binding site" evidence="17">
    <location>
        <position position="68"/>
    </location>
    <ligand>
        <name>thiamine diphosphate</name>
        <dbReference type="ChEBI" id="CHEBI:58937"/>
    </ligand>
</feature>